<dbReference type="SUPFAM" id="SSF52540">
    <property type="entry name" value="P-loop containing nucleoside triphosphate hydrolases"/>
    <property type="match status" value="1"/>
</dbReference>
<dbReference type="OrthoDB" id="9785229at2"/>
<dbReference type="GO" id="GO:0005524">
    <property type="term" value="F:ATP binding"/>
    <property type="evidence" value="ECO:0007669"/>
    <property type="project" value="UniProtKB-KW"/>
</dbReference>
<dbReference type="InterPro" id="IPR027417">
    <property type="entry name" value="P-loop_NTPase"/>
</dbReference>
<dbReference type="InterPro" id="IPR003593">
    <property type="entry name" value="AAA+_ATPase"/>
</dbReference>
<dbReference type="EMBL" id="CP042436">
    <property type="protein sequence ID" value="QEC62374.1"/>
    <property type="molecule type" value="Genomic_DNA"/>
</dbReference>
<sequence length="238" mass="26250">MEKIIAVKGLQKSFGRLEVLKNLSCDFASGGVVSILGPNASGKTTLIKSILGMVIPDGGEILFQGRSILNTFDYKKHIGYMPQIGHYPDNMKIGQLFKMVMDIRQQDAVDTELLKAYQLESMYQKTMRTLSGGTLQKVSAALAFMFNPAVLILDEPSAGLDPLAAEALKEKILEEKTKGKLILVTSHILSEADEISDHILYLFEGQIKFYKTLTDVKRETGEQKLSKALTQILSSTSC</sequence>
<reference evidence="5 6" key="1">
    <citation type="journal article" date="2017" name="Curr. Microbiol.">
        <title>Mucilaginibacter ginsenosidivorans sp. nov., Isolated from Soil of Ginseng Field.</title>
        <authorList>
            <person name="Kim M.M."/>
            <person name="Siddiqi M.Z."/>
            <person name="Im W.T."/>
        </authorList>
    </citation>
    <scope>NUCLEOTIDE SEQUENCE [LARGE SCALE GENOMIC DNA]</scope>
    <source>
        <strain evidence="5 6">Gsoil 3017</strain>
    </source>
</reference>
<gene>
    <name evidence="5" type="ORF">FRZ54_07180</name>
</gene>
<dbReference type="CDD" id="cd03230">
    <property type="entry name" value="ABC_DR_subfamily_A"/>
    <property type="match status" value="1"/>
</dbReference>
<evidence type="ECO:0000259" key="4">
    <source>
        <dbReference type="PROSITE" id="PS50893"/>
    </source>
</evidence>
<dbReference type="GO" id="GO:0016887">
    <property type="term" value="F:ATP hydrolysis activity"/>
    <property type="evidence" value="ECO:0007669"/>
    <property type="project" value="InterPro"/>
</dbReference>
<dbReference type="RefSeq" id="WP_147030951.1">
    <property type="nucleotide sequence ID" value="NZ_CP042436.1"/>
</dbReference>
<evidence type="ECO:0000256" key="2">
    <source>
        <dbReference type="ARBA" id="ARBA00022741"/>
    </source>
</evidence>
<dbReference type="PANTHER" id="PTHR42939">
    <property type="entry name" value="ABC TRANSPORTER ATP-BINDING PROTEIN ALBC-RELATED"/>
    <property type="match status" value="1"/>
</dbReference>
<keyword evidence="1" id="KW-0813">Transport</keyword>
<evidence type="ECO:0000313" key="6">
    <source>
        <dbReference type="Proteomes" id="UP000321479"/>
    </source>
</evidence>
<keyword evidence="2" id="KW-0547">Nucleotide-binding</keyword>
<organism evidence="5 6">
    <name type="scientific">Mucilaginibacter ginsenosidivorans</name>
    <dbReference type="NCBI Taxonomy" id="398053"/>
    <lineage>
        <taxon>Bacteria</taxon>
        <taxon>Pseudomonadati</taxon>
        <taxon>Bacteroidota</taxon>
        <taxon>Sphingobacteriia</taxon>
        <taxon>Sphingobacteriales</taxon>
        <taxon>Sphingobacteriaceae</taxon>
        <taxon>Mucilaginibacter</taxon>
    </lineage>
</organism>
<accession>A0A5B8UTN9</accession>
<dbReference type="Pfam" id="PF00005">
    <property type="entry name" value="ABC_tran"/>
    <property type="match status" value="1"/>
</dbReference>
<protein>
    <submittedName>
        <fullName evidence="5">ABC transporter ATP-binding protein</fullName>
    </submittedName>
</protein>
<dbReference type="Gene3D" id="3.40.50.300">
    <property type="entry name" value="P-loop containing nucleotide triphosphate hydrolases"/>
    <property type="match status" value="1"/>
</dbReference>
<name>A0A5B8UTN9_9SPHI</name>
<dbReference type="SMART" id="SM00382">
    <property type="entry name" value="AAA"/>
    <property type="match status" value="1"/>
</dbReference>
<keyword evidence="3 5" id="KW-0067">ATP-binding</keyword>
<evidence type="ECO:0000313" key="5">
    <source>
        <dbReference type="EMBL" id="QEC62374.1"/>
    </source>
</evidence>
<dbReference type="InterPro" id="IPR003439">
    <property type="entry name" value="ABC_transporter-like_ATP-bd"/>
</dbReference>
<dbReference type="Proteomes" id="UP000321479">
    <property type="component" value="Chromosome"/>
</dbReference>
<dbReference type="InterPro" id="IPR051782">
    <property type="entry name" value="ABC_Transporter_VariousFunc"/>
</dbReference>
<keyword evidence="6" id="KW-1185">Reference proteome</keyword>
<dbReference type="PANTHER" id="PTHR42939:SF1">
    <property type="entry name" value="ABC TRANSPORTER ATP-BINDING PROTEIN ALBC-RELATED"/>
    <property type="match status" value="1"/>
</dbReference>
<dbReference type="KEGG" id="mgin:FRZ54_07180"/>
<proteinExistence type="predicted"/>
<dbReference type="AlphaFoldDB" id="A0A5B8UTN9"/>
<dbReference type="PROSITE" id="PS50893">
    <property type="entry name" value="ABC_TRANSPORTER_2"/>
    <property type="match status" value="1"/>
</dbReference>
<evidence type="ECO:0000256" key="1">
    <source>
        <dbReference type="ARBA" id="ARBA00022448"/>
    </source>
</evidence>
<feature type="domain" description="ABC transporter" evidence="4">
    <location>
        <begin position="5"/>
        <end position="229"/>
    </location>
</feature>
<evidence type="ECO:0000256" key="3">
    <source>
        <dbReference type="ARBA" id="ARBA00022840"/>
    </source>
</evidence>